<gene>
    <name evidence="7" type="ORF">C823_02684</name>
</gene>
<evidence type="ECO:0000259" key="4">
    <source>
        <dbReference type="Pfam" id="PF14195"/>
    </source>
</evidence>
<sequence length="950" mass="107445">MADQKQSNKERLQEITAGIEQGIKELFESEKYMDYLRTMSRFHSYSTNNIMLIHMQMPHASHVAGFNKWKNQFGRHVKKGERSIKIIAPTPFKKKVEEIKRDPDTKAPVLDQDGKAIWEEKEIQIPMFKIVSVFDVSQTEGKPLPQLASDLKGDVQNYEIFMEALRRSSPVPMKIAPIRDSADGFFSADTQSITIREGMSEVQTVSAAVHEITHAKLHNYEKERLAARGDETKEPPKPKDRRTEEVEAESVSYSVCQYYGIQTGENSFGYIASWSKGKELPELKASLDTINKTASSLIHDIDTHFAEICKERGIDLAVQTEQMVQGEPEQKESIQTEMAQEQSGPESLRYYVAECMEFPDMGEHHENLSLADAIRLYNAIPAERMNGVKGIGFELPEDGSLYGGASYPILEGDTIDVDMVYLIDEFRDNPLIRKAVDDLIAAMPEAEVIRPEPEKQPKPEHPAPEPIETPYRYYITQDALNTGTYPLMEDVHIQEEPRITDYENGAVQAYGFIEYPQPLTRGQIAASGLLPADSAFMQEEKLCVLDDSVYLHIQSSENGWDYTLYDVNSLKELDGGQLEAPDIMLSTAVLRICDLHDLGTQSIKYAPLAMIDTLQEAALNATQEAVQKLGEHFDREDSALHDTTLDQYPIPDVSRTMEELETDHGYRDGDMLPLSRDRAAELLEQDFTIYAVVDGGSAEMVFDREDLEGQPAGMMFTVPREEWEQSKEFDHQVQDRLNHQEEREAAFLEHGGDCFAIYQVKDEDSQGVRFMGMDWLESKGLTVERATYDLIYTGELSADHGGSTARQLESLYEQFNIRHPADYHSPSLSVSDIVAVKQNGVLSCHYCDRIGFQELARFLEKENPLKNAEMQVEDDYGMIDGIINNGPKEPTVAELEQQARSGQPISLMALAEATHRESREKKISVVEQLKNQPKQEHKKTAPKKSAEREI</sequence>
<feature type="compositionally biased region" description="Basic and acidic residues" evidence="1">
    <location>
        <begin position="933"/>
        <end position="950"/>
    </location>
</feature>
<feature type="domain" description="Defence against restriction A C-terminal" evidence="5">
    <location>
        <begin position="469"/>
        <end position="533"/>
    </location>
</feature>
<proteinExistence type="predicted"/>
<feature type="domain" description="Large polyvalent protein-associated" evidence="6">
    <location>
        <begin position="537"/>
        <end position="618"/>
    </location>
</feature>
<evidence type="ECO:0000259" key="5">
    <source>
        <dbReference type="Pfam" id="PF18789"/>
    </source>
</evidence>
<organism evidence="7 8">
    <name type="scientific">Eubacterium plexicaudatum ASF492</name>
    <dbReference type="NCBI Taxonomy" id="1235802"/>
    <lineage>
        <taxon>Bacteria</taxon>
        <taxon>Bacillati</taxon>
        <taxon>Bacillota</taxon>
        <taxon>Clostridia</taxon>
        <taxon>Eubacteriales</taxon>
        <taxon>Eubacteriaceae</taxon>
        <taxon>Eubacterium</taxon>
    </lineage>
</organism>
<dbReference type="eggNOG" id="COG4227">
    <property type="taxonomic scope" value="Bacteria"/>
</dbReference>
<keyword evidence="8" id="KW-1185">Reference proteome</keyword>
<dbReference type="InterPro" id="IPR025923">
    <property type="entry name" value="YodL-like_dom"/>
</dbReference>
<evidence type="ECO:0000259" key="3">
    <source>
        <dbReference type="Pfam" id="PF14191"/>
    </source>
</evidence>
<feature type="compositionally biased region" description="Basic and acidic residues" evidence="1">
    <location>
        <begin position="220"/>
        <end position="245"/>
    </location>
</feature>
<reference evidence="7 8" key="1">
    <citation type="journal article" date="2014" name="Genome Announc.">
        <title>Draft genome sequences of the altered schaedler flora, a defined bacterial community from gnotobiotic mice.</title>
        <authorList>
            <person name="Wannemuehler M.J."/>
            <person name="Overstreet A.M."/>
            <person name="Ward D.V."/>
            <person name="Phillips G.J."/>
        </authorList>
    </citation>
    <scope>NUCLEOTIDE SEQUENCE [LARGE SCALE GENOMIC DNA]</scope>
    <source>
        <strain evidence="7 8">ASF492</strain>
    </source>
</reference>
<feature type="compositionally biased region" description="Basic and acidic residues" evidence="1">
    <location>
        <begin position="448"/>
        <end position="463"/>
    </location>
</feature>
<dbReference type="AlphaFoldDB" id="N2AH87"/>
<evidence type="ECO:0000259" key="2">
    <source>
        <dbReference type="Pfam" id="PF08401"/>
    </source>
</evidence>
<dbReference type="PATRIC" id="fig|1235802.3.peg.2834"/>
<evidence type="ECO:0008006" key="9">
    <source>
        <dbReference type="Google" id="ProtNLM"/>
    </source>
</evidence>
<dbReference type="GO" id="GO:0003697">
    <property type="term" value="F:single-stranded DNA binding"/>
    <property type="evidence" value="ECO:0007669"/>
    <property type="project" value="InterPro"/>
</dbReference>
<dbReference type="HOGENOM" id="CLU_002880_0_0_9"/>
<protein>
    <recommendedName>
        <fullName evidence="9">DUF4316 domain-containing protein</fullName>
    </recommendedName>
</protein>
<accession>N2AH87</accession>
<dbReference type="EMBL" id="AQFT01000086">
    <property type="protein sequence ID" value="EMZ25833.1"/>
    <property type="molecule type" value="Genomic_DNA"/>
</dbReference>
<feature type="domain" description="YodL-like" evidence="3">
    <location>
        <begin position="755"/>
        <end position="857"/>
    </location>
</feature>
<dbReference type="Pfam" id="PF14191">
    <property type="entry name" value="YodL"/>
    <property type="match status" value="1"/>
</dbReference>
<feature type="domain" description="N-terminal" evidence="2">
    <location>
        <begin position="10"/>
        <end position="134"/>
    </location>
</feature>
<name>N2AH87_9FIRM</name>
<comment type="caution">
    <text evidence="7">The sequence shown here is derived from an EMBL/GenBank/DDBJ whole genome shotgun (WGS) entry which is preliminary data.</text>
</comment>
<dbReference type="Pfam" id="PF18830">
    <property type="entry name" value="LPD16"/>
    <property type="match status" value="1"/>
</dbReference>
<feature type="region of interest" description="Disordered" evidence="1">
    <location>
        <begin position="220"/>
        <end position="246"/>
    </location>
</feature>
<feature type="region of interest" description="Disordered" evidence="1">
    <location>
        <begin position="448"/>
        <end position="467"/>
    </location>
</feature>
<dbReference type="InterPro" id="IPR025465">
    <property type="entry name" value="DUF4316"/>
</dbReference>
<dbReference type="Pfam" id="PF08401">
    <property type="entry name" value="ArdcN"/>
    <property type="match status" value="1"/>
</dbReference>
<feature type="domain" description="DUF4316" evidence="4">
    <location>
        <begin position="861"/>
        <end position="911"/>
    </location>
</feature>
<dbReference type="InterPro" id="IPR040568">
    <property type="entry name" value="LPD16"/>
</dbReference>
<evidence type="ECO:0000313" key="8">
    <source>
        <dbReference type="Proteomes" id="UP000012589"/>
    </source>
</evidence>
<dbReference type="Pfam" id="PF14195">
    <property type="entry name" value="DUF4316"/>
    <property type="match status" value="1"/>
</dbReference>
<feature type="region of interest" description="Disordered" evidence="1">
    <location>
        <begin position="913"/>
        <end position="950"/>
    </location>
</feature>
<evidence type="ECO:0000259" key="6">
    <source>
        <dbReference type="Pfam" id="PF18830"/>
    </source>
</evidence>
<feature type="compositionally biased region" description="Basic and acidic residues" evidence="1">
    <location>
        <begin position="913"/>
        <end position="924"/>
    </location>
</feature>
<evidence type="ECO:0000313" key="7">
    <source>
        <dbReference type="EMBL" id="EMZ25833.1"/>
    </source>
</evidence>
<dbReference type="Pfam" id="PF18789">
    <property type="entry name" value="DarA_C"/>
    <property type="match status" value="1"/>
</dbReference>
<dbReference type="InterPro" id="IPR013610">
    <property type="entry name" value="ArdC_N"/>
</dbReference>
<evidence type="ECO:0000256" key="1">
    <source>
        <dbReference type="SAM" id="MobiDB-lite"/>
    </source>
</evidence>
<dbReference type="STRING" id="1235802.C823_02684"/>
<dbReference type="InterPro" id="IPR041501">
    <property type="entry name" value="DarA_C"/>
</dbReference>
<dbReference type="Proteomes" id="UP000012589">
    <property type="component" value="Unassembled WGS sequence"/>
</dbReference>
<dbReference type="eggNOG" id="COG1669">
    <property type="taxonomic scope" value="Bacteria"/>
</dbReference>